<name>E9G1D0_DAPPU</name>
<dbReference type="eggNOG" id="ENOG502SC7X">
    <property type="taxonomic scope" value="Eukaryota"/>
</dbReference>
<feature type="region of interest" description="Disordered" evidence="1">
    <location>
        <begin position="422"/>
        <end position="458"/>
    </location>
</feature>
<dbReference type="AlphaFoldDB" id="E9G1D0"/>
<dbReference type="KEGG" id="dpx:DAPPUDRAFT_307903"/>
<organism evidence="2 3">
    <name type="scientific">Daphnia pulex</name>
    <name type="common">Water flea</name>
    <dbReference type="NCBI Taxonomy" id="6669"/>
    <lineage>
        <taxon>Eukaryota</taxon>
        <taxon>Metazoa</taxon>
        <taxon>Ecdysozoa</taxon>
        <taxon>Arthropoda</taxon>
        <taxon>Crustacea</taxon>
        <taxon>Branchiopoda</taxon>
        <taxon>Diplostraca</taxon>
        <taxon>Cladocera</taxon>
        <taxon>Anomopoda</taxon>
        <taxon>Daphniidae</taxon>
        <taxon>Daphnia</taxon>
    </lineage>
</organism>
<feature type="region of interest" description="Disordered" evidence="1">
    <location>
        <begin position="260"/>
        <end position="280"/>
    </location>
</feature>
<evidence type="ECO:0000313" key="3">
    <source>
        <dbReference type="Proteomes" id="UP000000305"/>
    </source>
</evidence>
<evidence type="ECO:0000313" key="2">
    <source>
        <dbReference type="EMBL" id="EFX86643.1"/>
    </source>
</evidence>
<dbReference type="InParanoid" id="E9G1D0"/>
<reference evidence="2 3" key="1">
    <citation type="journal article" date="2011" name="Science">
        <title>The ecoresponsive genome of Daphnia pulex.</title>
        <authorList>
            <person name="Colbourne J.K."/>
            <person name="Pfrender M.E."/>
            <person name="Gilbert D."/>
            <person name="Thomas W.K."/>
            <person name="Tucker A."/>
            <person name="Oakley T.H."/>
            <person name="Tokishita S."/>
            <person name="Aerts A."/>
            <person name="Arnold G.J."/>
            <person name="Basu M.K."/>
            <person name="Bauer D.J."/>
            <person name="Caceres C.E."/>
            <person name="Carmel L."/>
            <person name="Casola C."/>
            <person name="Choi J.H."/>
            <person name="Detter J.C."/>
            <person name="Dong Q."/>
            <person name="Dusheyko S."/>
            <person name="Eads B.D."/>
            <person name="Frohlich T."/>
            <person name="Geiler-Samerotte K.A."/>
            <person name="Gerlach D."/>
            <person name="Hatcher P."/>
            <person name="Jogdeo S."/>
            <person name="Krijgsveld J."/>
            <person name="Kriventseva E.V."/>
            <person name="Kultz D."/>
            <person name="Laforsch C."/>
            <person name="Lindquist E."/>
            <person name="Lopez J."/>
            <person name="Manak J.R."/>
            <person name="Muller J."/>
            <person name="Pangilinan J."/>
            <person name="Patwardhan R.P."/>
            <person name="Pitluck S."/>
            <person name="Pritham E.J."/>
            <person name="Rechtsteiner A."/>
            <person name="Rho M."/>
            <person name="Rogozin I.B."/>
            <person name="Sakarya O."/>
            <person name="Salamov A."/>
            <person name="Schaack S."/>
            <person name="Shapiro H."/>
            <person name="Shiga Y."/>
            <person name="Skalitzky C."/>
            <person name="Smith Z."/>
            <person name="Souvorov A."/>
            <person name="Sung W."/>
            <person name="Tang Z."/>
            <person name="Tsuchiya D."/>
            <person name="Tu H."/>
            <person name="Vos H."/>
            <person name="Wang M."/>
            <person name="Wolf Y.I."/>
            <person name="Yamagata H."/>
            <person name="Yamada T."/>
            <person name="Ye Y."/>
            <person name="Shaw J.R."/>
            <person name="Andrews J."/>
            <person name="Crease T.J."/>
            <person name="Tang H."/>
            <person name="Lucas S.M."/>
            <person name="Robertson H.M."/>
            <person name="Bork P."/>
            <person name="Koonin E.V."/>
            <person name="Zdobnov E.M."/>
            <person name="Grigoriev I.V."/>
            <person name="Lynch M."/>
            <person name="Boore J.L."/>
        </authorList>
    </citation>
    <scope>NUCLEOTIDE SEQUENCE [LARGE SCALE GENOMIC DNA]</scope>
</reference>
<keyword evidence="3" id="KW-1185">Reference proteome</keyword>
<dbReference type="HOGENOM" id="CLU_368134_0_0_1"/>
<proteinExistence type="predicted"/>
<sequence length="757" mass="83974">MEQSEIVLDKDAEIRRLLEERREERKQKLLVRLGRNLINPLSVSSWEALTGTLRSKKAPTSAVKSKEPVQAQIEKEVKPNVSSWDALRGSLKNKKGTVKATTVTKPNEAVAVKVENAAKPESRPIKRTLSFGQTATSLKRTNLANGGATLKRATSFKSIPTSAKKPVAPPATQLTSVQKQKLTVPCSPNFTNRTKQQTAAIKSVPVASSTKPVAVSKRAPVQLPRSFQPVSSSSEKALDTAETVSEVIKRKSSSWMIPLTPERKASPSKTGPNAQHTPNVKPFIRKSFSESKTASNRSVQINRSVSSVSMIRPSTSTLPRRSVAPSLLGNDSSRRSVWGVSKEPSEKEKVQHWLEKRGRSVASCRHLGCLGHHIQDFKVPERKSNSVKSIRTGRLDVTGTVEGSVCASPILLKRKSSVMNTTFEKEDDDEQRVLTPPPQPDFEHESEEAAAAHSPRNSSILNVTFEKEDDQENQDLPAASPILKENSAIDEETDNFHTPTEINKRDSVLDLTDLQEGRVDSLMETISALFNEPVYPEAQIESWLNQSEAAFPAVKSTALYWDIKARLEERRGNTMEALDIYSQALENKTESLDTMKQFFDSFLLRIGSNMPTGQRTPLLKSLGVETPLIRQSRRLTARRPLLDSAQAFNSTTVKYELKLKQVFDTIDQKQQENNTPSLKKKATKTPMKFNTASNRVSVASECPYQLVATPVRRSMRPKTGMVTLNEQVLYVAQLDELSPGTRNKAVVRKNNALTTDL</sequence>
<dbReference type="Proteomes" id="UP000000305">
    <property type="component" value="Unassembled WGS sequence"/>
</dbReference>
<feature type="compositionally biased region" description="Polar residues" evidence="1">
    <location>
        <begin position="267"/>
        <end position="278"/>
    </location>
</feature>
<dbReference type="OrthoDB" id="6350539at2759"/>
<evidence type="ECO:0008006" key="4">
    <source>
        <dbReference type="Google" id="ProtNLM"/>
    </source>
</evidence>
<protein>
    <recommendedName>
        <fullName evidence="4">Cytoskeleton-associated protein 2 C-terminal domain-containing protein</fullName>
    </recommendedName>
</protein>
<gene>
    <name evidence="2" type="ORF">DAPPUDRAFT_307903</name>
</gene>
<accession>E9G1D0</accession>
<evidence type="ECO:0000256" key="1">
    <source>
        <dbReference type="SAM" id="MobiDB-lite"/>
    </source>
</evidence>
<feature type="region of interest" description="Disordered" evidence="1">
    <location>
        <begin position="479"/>
        <end position="499"/>
    </location>
</feature>
<dbReference type="EMBL" id="GL732529">
    <property type="protein sequence ID" value="EFX86643.1"/>
    <property type="molecule type" value="Genomic_DNA"/>
</dbReference>